<sequence>MRAACAANNSTTDVGIAGRPNAERLPHSSSRARSSASTASRDSSRRVGSAVIAVKSCWSRSAKSAASRWAHGPHLPAVLKTRSSPSPEKISPKPSGWPEFVYDADAVTPPKGSVNADGMKLTLTRSGGCARPRTLRSSACTGKRWCWIASSIRVSTCLQNAATVVSGETLNTSGTTPATIPGSVFCSGRTRRLTGKSSTTSEPSADHPRTSSAQAAVMTDVWDTPHTSENRLTRRSTPGSRAVGADGHGSRSAAPSGGRCCPWPAGGRLAVQYASSSR</sequence>
<proteinExistence type="predicted"/>
<feature type="region of interest" description="Disordered" evidence="1">
    <location>
        <begin position="185"/>
        <end position="264"/>
    </location>
</feature>
<dbReference type="AlphaFoldDB" id="A0A7I9Z6E4"/>
<name>A0A7I9Z6E4_9MYCO</name>
<keyword evidence="3" id="KW-1185">Reference proteome</keyword>
<gene>
    <name evidence="2" type="ORF">MTIM_23350</name>
</gene>
<organism evidence="2 3">
    <name type="scientific">Mycobacterium timonense</name>
    <dbReference type="NCBI Taxonomy" id="701043"/>
    <lineage>
        <taxon>Bacteria</taxon>
        <taxon>Bacillati</taxon>
        <taxon>Actinomycetota</taxon>
        <taxon>Actinomycetes</taxon>
        <taxon>Mycobacteriales</taxon>
        <taxon>Mycobacteriaceae</taxon>
        <taxon>Mycobacterium</taxon>
        <taxon>Mycobacterium avium complex (MAC)</taxon>
    </lineage>
</organism>
<evidence type="ECO:0000256" key="1">
    <source>
        <dbReference type="SAM" id="MobiDB-lite"/>
    </source>
</evidence>
<protein>
    <submittedName>
        <fullName evidence="2">Uncharacterized protein</fullName>
    </submittedName>
</protein>
<dbReference type="Proteomes" id="UP000465301">
    <property type="component" value="Unassembled WGS sequence"/>
</dbReference>
<comment type="caution">
    <text evidence="2">The sequence shown here is derived from an EMBL/GenBank/DDBJ whole genome shotgun (WGS) entry which is preliminary data.</text>
</comment>
<evidence type="ECO:0000313" key="3">
    <source>
        <dbReference type="Proteomes" id="UP000465301"/>
    </source>
</evidence>
<feature type="compositionally biased region" description="Low complexity" evidence="1">
    <location>
        <begin position="28"/>
        <end position="41"/>
    </location>
</feature>
<evidence type="ECO:0000313" key="2">
    <source>
        <dbReference type="EMBL" id="GFG96456.1"/>
    </source>
</evidence>
<accession>A0A7I9Z6E4</accession>
<reference evidence="2 3" key="1">
    <citation type="journal article" date="2019" name="Emerg. Microbes Infect.">
        <title>Comprehensive subspecies identification of 175 nontuberculous mycobacteria species based on 7547 genomic profiles.</title>
        <authorList>
            <person name="Matsumoto Y."/>
            <person name="Kinjo T."/>
            <person name="Motooka D."/>
            <person name="Nabeya D."/>
            <person name="Jung N."/>
            <person name="Uechi K."/>
            <person name="Horii T."/>
            <person name="Iida T."/>
            <person name="Fujita J."/>
            <person name="Nakamura S."/>
        </authorList>
    </citation>
    <scope>NUCLEOTIDE SEQUENCE [LARGE SCALE GENOMIC DNA]</scope>
    <source>
        <strain evidence="2 3">JCM 30726</strain>
    </source>
</reference>
<feature type="region of interest" description="Disordered" evidence="1">
    <location>
        <begin position="1"/>
        <end position="47"/>
    </location>
</feature>
<dbReference type="EMBL" id="BLLA01000001">
    <property type="protein sequence ID" value="GFG96456.1"/>
    <property type="molecule type" value="Genomic_DNA"/>
</dbReference>